<accession>S5AAD6</accession>
<gene>
    <name evidence="1" type="ORF">I633_04540</name>
</gene>
<dbReference type="Proteomes" id="UP000014909">
    <property type="component" value="Chromosome"/>
</dbReference>
<dbReference type="HOGENOM" id="CLU_1280959_0_0_6"/>
<dbReference type="PATRIC" id="fig|1300253.3.peg.939"/>
<evidence type="ECO:0000313" key="1">
    <source>
        <dbReference type="EMBL" id="AGP77147.1"/>
    </source>
</evidence>
<organism evidence="1 2">
    <name type="scientific">Alteromonas mediterranea 615</name>
    <dbReference type="NCBI Taxonomy" id="1300253"/>
    <lineage>
        <taxon>Bacteria</taxon>
        <taxon>Pseudomonadati</taxon>
        <taxon>Pseudomonadota</taxon>
        <taxon>Gammaproteobacteria</taxon>
        <taxon>Alteromonadales</taxon>
        <taxon>Alteromonadaceae</taxon>
        <taxon>Alteromonas/Salinimonas group</taxon>
        <taxon>Alteromonas</taxon>
    </lineage>
</organism>
<dbReference type="KEGG" id="amh:I633_04540"/>
<proteinExistence type="predicted"/>
<sequence length="215" mass="24517">MVLYVPKDKVSNKAQKGFVSLKQLDNLQNKLEREFDVSTEIVLLDSDSLIKVGEGFVVLLKITFQDIITDAQFSFLNAHNVSVTIELTEFVESSKKEAVKAFLKAILTPAQIELQTLQWDEIELPSLIQILTSTKKLQPVKLDSLQKYLSEDYPKLQMNWLNKQLDKLIKKRALVRESEAETYVITALGLNVLPKTANRNNSDIVRALDLGKRKW</sequence>
<reference evidence="1 2" key="1">
    <citation type="journal article" date="2013" name="Genome Biol. Evol.">
        <title>Genomic Diversity of "Deep Ecotype" Alteromonas macleodii Isolates: Evidence for Pan-Mediterranean Clonal Frames.</title>
        <authorList>
            <person name="Lopez-Perez M."/>
            <person name="Gonzaga A."/>
            <person name="Rodriguez-Valera F."/>
        </authorList>
    </citation>
    <scope>NUCLEOTIDE SEQUENCE [LARGE SCALE GENOMIC DNA]</scope>
    <source>
        <strain evidence="2">'English Channel 615'</strain>
    </source>
</reference>
<name>S5AAD6_9ALTE</name>
<evidence type="ECO:0000313" key="2">
    <source>
        <dbReference type="Proteomes" id="UP000014909"/>
    </source>
</evidence>
<dbReference type="AlphaFoldDB" id="S5AAD6"/>
<dbReference type="BioCyc" id="AMAC1300253:G12YX-724-MONOMER"/>
<dbReference type="EMBL" id="CP004846">
    <property type="protein sequence ID" value="AGP77147.1"/>
    <property type="molecule type" value="Genomic_DNA"/>
</dbReference>
<protein>
    <submittedName>
        <fullName evidence="1">Uncharacterized protein</fullName>
    </submittedName>
</protein>